<keyword evidence="5" id="KW-1185">Reference proteome</keyword>
<dbReference type="Pfam" id="PF02894">
    <property type="entry name" value="GFO_IDH_MocA_C"/>
    <property type="match status" value="1"/>
</dbReference>
<name>A0A495IJ29_9MICO</name>
<evidence type="ECO:0000259" key="2">
    <source>
        <dbReference type="Pfam" id="PF01408"/>
    </source>
</evidence>
<comment type="caution">
    <text evidence="4">The sequence shown here is derived from an EMBL/GenBank/DDBJ whole genome shotgun (WGS) entry which is preliminary data.</text>
</comment>
<dbReference type="SUPFAM" id="SSF55347">
    <property type="entry name" value="Glyceraldehyde-3-phosphate dehydrogenase-like, C-terminal domain"/>
    <property type="match status" value="1"/>
</dbReference>
<dbReference type="Gene3D" id="3.40.50.720">
    <property type="entry name" value="NAD(P)-binding Rossmann-like Domain"/>
    <property type="match status" value="1"/>
</dbReference>
<dbReference type="InterPro" id="IPR004104">
    <property type="entry name" value="Gfo/Idh/MocA-like_OxRdtase_C"/>
</dbReference>
<dbReference type="Gene3D" id="3.30.360.10">
    <property type="entry name" value="Dihydrodipicolinate Reductase, domain 2"/>
    <property type="match status" value="1"/>
</dbReference>
<dbReference type="InterPro" id="IPR000683">
    <property type="entry name" value="Gfo/Idh/MocA-like_OxRdtase_N"/>
</dbReference>
<dbReference type="RefSeq" id="WP_121370112.1">
    <property type="nucleotide sequence ID" value="NZ_RBKS01000001.1"/>
</dbReference>
<sequence length="329" mass="35135">MSDGPPPLRVVVVGPGGWGQQHTRVFAGRPDTSLAGIVGRDASRTTARAADLGTTGYTDLDRMLDEARPDLITVSLPNEEHFEPTLRLLETGIPLLVEKPLVFDLDEADALLAAAAASASFFAIDFNHRYAEPVQRTRRALDEGRIGDPVFATWRFGGEPNLGATPHKNLIETQCHAFDMLEHLLGPISSVVSQSASFSGTGSTVALALSFANGAVGTLLGSYDSSYAYPGTHLLEVNGTSGRAVVVDTVQRFELSRVGDTDTTVWQAGYFDDSARSFAATFDRYVDDLLRALRAGSPPPVPATAGRRALFLARCAIESAESGRRVATT</sequence>
<dbReference type="EMBL" id="RBKS01000001">
    <property type="protein sequence ID" value="RKR75301.1"/>
    <property type="molecule type" value="Genomic_DNA"/>
</dbReference>
<dbReference type="PANTHER" id="PTHR43708:SF4">
    <property type="entry name" value="OXIDOREDUCTASE YCEM-RELATED"/>
    <property type="match status" value="1"/>
</dbReference>
<dbReference type="AlphaFoldDB" id="A0A495IJ29"/>
<organism evidence="4 5">
    <name type="scientific">Frondihabitans australicus</name>
    <dbReference type="NCBI Taxonomy" id="386892"/>
    <lineage>
        <taxon>Bacteria</taxon>
        <taxon>Bacillati</taxon>
        <taxon>Actinomycetota</taxon>
        <taxon>Actinomycetes</taxon>
        <taxon>Micrococcales</taxon>
        <taxon>Microbacteriaceae</taxon>
        <taxon>Frondihabitans</taxon>
    </lineage>
</organism>
<comment type="similarity">
    <text evidence="1">Belongs to the Gfo/Idh/MocA family.</text>
</comment>
<evidence type="ECO:0000259" key="3">
    <source>
        <dbReference type="Pfam" id="PF02894"/>
    </source>
</evidence>
<dbReference type="InterPro" id="IPR036291">
    <property type="entry name" value="NAD(P)-bd_dom_sf"/>
</dbReference>
<dbReference type="GO" id="GO:0000166">
    <property type="term" value="F:nucleotide binding"/>
    <property type="evidence" value="ECO:0007669"/>
    <property type="project" value="InterPro"/>
</dbReference>
<protein>
    <submittedName>
        <fullName evidence="4">Putative dehydrogenase</fullName>
    </submittedName>
</protein>
<evidence type="ECO:0000313" key="4">
    <source>
        <dbReference type="EMBL" id="RKR75301.1"/>
    </source>
</evidence>
<accession>A0A495IJ29</accession>
<dbReference type="PANTHER" id="PTHR43708">
    <property type="entry name" value="CONSERVED EXPRESSED OXIDOREDUCTASE (EUROFUNG)"/>
    <property type="match status" value="1"/>
</dbReference>
<gene>
    <name evidence="4" type="ORF">C8E83_2440</name>
</gene>
<proteinExistence type="inferred from homology"/>
<dbReference type="InterPro" id="IPR051317">
    <property type="entry name" value="Gfo/Idh/MocA_oxidoreduct"/>
</dbReference>
<dbReference type="Pfam" id="PF01408">
    <property type="entry name" value="GFO_IDH_MocA"/>
    <property type="match status" value="1"/>
</dbReference>
<dbReference type="OrthoDB" id="179913at2"/>
<reference evidence="4 5" key="1">
    <citation type="submission" date="2018-10" db="EMBL/GenBank/DDBJ databases">
        <title>Sequencing the genomes of 1000 actinobacteria strains.</title>
        <authorList>
            <person name="Klenk H.-P."/>
        </authorList>
    </citation>
    <scope>NUCLEOTIDE SEQUENCE [LARGE SCALE GENOMIC DNA]</scope>
    <source>
        <strain evidence="4 5">DSM 17894</strain>
    </source>
</reference>
<evidence type="ECO:0000256" key="1">
    <source>
        <dbReference type="ARBA" id="ARBA00010928"/>
    </source>
</evidence>
<evidence type="ECO:0000313" key="5">
    <source>
        <dbReference type="Proteomes" id="UP000280008"/>
    </source>
</evidence>
<dbReference type="Proteomes" id="UP000280008">
    <property type="component" value="Unassembled WGS sequence"/>
</dbReference>
<feature type="domain" description="Gfo/Idh/MocA-like oxidoreductase C-terminal" evidence="3">
    <location>
        <begin position="170"/>
        <end position="327"/>
    </location>
</feature>
<feature type="domain" description="Gfo/Idh/MocA-like oxidoreductase N-terminal" evidence="2">
    <location>
        <begin position="8"/>
        <end position="119"/>
    </location>
</feature>
<dbReference type="SUPFAM" id="SSF51735">
    <property type="entry name" value="NAD(P)-binding Rossmann-fold domains"/>
    <property type="match status" value="1"/>
</dbReference>